<dbReference type="Pfam" id="PF00076">
    <property type="entry name" value="RRM_1"/>
    <property type="match status" value="1"/>
</dbReference>
<dbReference type="InParanoid" id="A0A0D1E6H6"/>
<evidence type="ECO:0000259" key="4">
    <source>
        <dbReference type="PROSITE" id="PS50102"/>
    </source>
</evidence>
<dbReference type="GeneID" id="23562443"/>
<evidence type="ECO:0000256" key="2">
    <source>
        <dbReference type="PROSITE-ProRule" id="PRU00176"/>
    </source>
</evidence>
<evidence type="ECO:0000256" key="3">
    <source>
        <dbReference type="SAM" id="MobiDB-lite"/>
    </source>
</evidence>
<evidence type="ECO:0008006" key="8">
    <source>
        <dbReference type="Google" id="ProtNLM"/>
    </source>
</evidence>
<dbReference type="Gene3D" id="3.10.450.50">
    <property type="match status" value="1"/>
</dbReference>
<proteinExistence type="predicted"/>
<protein>
    <recommendedName>
        <fullName evidence="8">Ras-GTPase-activating protein binding protein 2</fullName>
    </recommendedName>
</protein>
<dbReference type="CDD" id="cd00780">
    <property type="entry name" value="NTF2"/>
    <property type="match status" value="1"/>
</dbReference>
<evidence type="ECO:0000313" key="7">
    <source>
        <dbReference type="Proteomes" id="UP000000561"/>
    </source>
</evidence>
<dbReference type="RefSeq" id="XP_011387287.1">
    <property type="nucleotide sequence ID" value="XM_011388985.1"/>
</dbReference>
<dbReference type="SUPFAM" id="SSF54928">
    <property type="entry name" value="RNA-binding domain, RBD"/>
    <property type="match status" value="1"/>
</dbReference>
<feature type="compositionally biased region" description="Gly residues" evidence="3">
    <location>
        <begin position="524"/>
        <end position="534"/>
    </location>
</feature>
<dbReference type="GO" id="GO:0003729">
    <property type="term" value="F:mRNA binding"/>
    <property type="evidence" value="ECO:0000318"/>
    <property type="project" value="GO_Central"/>
</dbReference>
<reference evidence="6 7" key="1">
    <citation type="journal article" date="2006" name="Nature">
        <title>Insights from the genome of the biotrophic fungal plant pathogen Ustilago maydis.</title>
        <authorList>
            <person name="Kamper J."/>
            <person name="Kahmann R."/>
            <person name="Bolker M."/>
            <person name="Ma L.J."/>
            <person name="Brefort T."/>
            <person name="Saville B.J."/>
            <person name="Banuett F."/>
            <person name="Kronstad J.W."/>
            <person name="Gold S.E."/>
            <person name="Muller O."/>
            <person name="Perlin M.H."/>
            <person name="Wosten H.A."/>
            <person name="de Vries R."/>
            <person name="Ruiz-Herrera J."/>
            <person name="Reynaga-Pena C.G."/>
            <person name="Snetselaar K."/>
            <person name="McCann M."/>
            <person name="Perez-Martin J."/>
            <person name="Feldbrugge M."/>
            <person name="Basse C.W."/>
            <person name="Steinberg G."/>
            <person name="Ibeas J.I."/>
            <person name="Holloman W."/>
            <person name="Guzman P."/>
            <person name="Farman M."/>
            <person name="Stajich J.E."/>
            <person name="Sentandreu R."/>
            <person name="Gonzalez-Prieto J.M."/>
            <person name="Kennell J.C."/>
            <person name="Molina L."/>
            <person name="Schirawski J."/>
            <person name="Mendoza-Mendoza A."/>
            <person name="Greilinger D."/>
            <person name="Munch K."/>
            <person name="Rossel N."/>
            <person name="Scherer M."/>
            <person name="Vranes M."/>
            <person name="Ladendorf O."/>
            <person name="Vincon V."/>
            <person name="Fuchs U."/>
            <person name="Sandrock B."/>
            <person name="Meng S."/>
            <person name="Ho E.C."/>
            <person name="Cahill M.J."/>
            <person name="Boyce K.J."/>
            <person name="Klose J."/>
            <person name="Klosterman S.J."/>
            <person name="Deelstra H.J."/>
            <person name="Ortiz-Castellanos L."/>
            <person name="Li W."/>
            <person name="Sanchez-Alonso P."/>
            <person name="Schreier P.H."/>
            <person name="Hauser-Hahn I."/>
            <person name="Vaupel M."/>
            <person name="Koopmann E."/>
            <person name="Friedrich G."/>
            <person name="Voss H."/>
            <person name="Schluter T."/>
            <person name="Margolis J."/>
            <person name="Platt D."/>
            <person name="Swimmer C."/>
            <person name="Gnirke A."/>
            <person name="Chen F."/>
            <person name="Vysotskaia V."/>
            <person name="Mannhaupt G."/>
            <person name="Guldener U."/>
            <person name="Munsterkotter M."/>
            <person name="Haase D."/>
            <person name="Oesterheld M."/>
            <person name="Mewes H.W."/>
            <person name="Mauceli E.W."/>
            <person name="DeCaprio D."/>
            <person name="Wade C.M."/>
            <person name="Butler J."/>
            <person name="Young S."/>
            <person name="Jaffe D.B."/>
            <person name="Calvo S."/>
            <person name="Nusbaum C."/>
            <person name="Galagan J."/>
            <person name="Birren B.W."/>
        </authorList>
    </citation>
    <scope>NUCLEOTIDE SEQUENCE [LARGE SCALE GENOMIC DNA]</scope>
    <source>
        <strain evidence="7">DSM 14603 / FGSC 9021 / UM521</strain>
    </source>
</reference>
<feature type="region of interest" description="Disordered" evidence="3">
    <location>
        <begin position="474"/>
        <end position="534"/>
    </location>
</feature>
<dbReference type="VEuPathDB" id="FungiDB:UMAG_01414"/>
<dbReference type="GO" id="GO:0005829">
    <property type="term" value="C:cytosol"/>
    <property type="evidence" value="ECO:0000318"/>
    <property type="project" value="GO_Central"/>
</dbReference>
<sequence>MSAAVTASNAATAANGVSPSSAASSSAVATATANSAAKPAVQPSEVGWLFVTQYYTFLNQNPARLHCFFTKKSTMVHGIEQEESSPCFGQQQIHDKITSLNYQDAKVFVSNVDSQSSASGGILVQVLGELSNNGAAWRKFAQTFFLAEQPNGYYVLNDIFRYLKDDDEIEAEAEAVDEALQEEIDEADKNGVEVAHTIQINNIGNANAVPHLPAPTSSPAASKAIEAADTKPAATEQQPATKLDAPSAADNAVATSTAAEPTNTDADQVGTDKKLTAVDNHQAPVPPKGAKDAADAAKTETAPAAAASAPNAAASTPAAAAAAAAAPTPAPAQPAGPPKPKTWATLAASDATRWGSNVSAEAKGVSSSRPAAATTSTAAKPAAAAAAASAPKPAAATSNGASSSPSVYIKNVVADQVTEAALRQALEAFGTVKDVQIIGSRSCAFAEFTSVDGARKAAAKASVAVGKNGWNVTIEERRKPSAGGAGGAGAAGGARGAGGAPRNGAAGGSRTGAARGGNAAVRAGRGGAGRAGAN</sequence>
<dbReference type="CDD" id="cd00590">
    <property type="entry name" value="RRM_SF"/>
    <property type="match status" value="1"/>
</dbReference>
<dbReference type="GO" id="GO:1990861">
    <property type="term" value="C:Ubp3-Bre5 deubiquitination complex"/>
    <property type="evidence" value="ECO:0000318"/>
    <property type="project" value="GO_Central"/>
</dbReference>
<feature type="compositionally biased region" description="Low complexity" evidence="3">
    <location>
        <begin position="299"/>
        <end position="310"/>
    </location>
</feature>
<dbReference type="InterPro" id="IPR032710">
    <property type="entry name" value="NTF2-like_dom_sf"/>
</dbReference>
<dbReference type="Proteomes" id="UP000000561">
    <property type="component" value="Chromosome 2"/>
</dbReference>
<feature type="region of interest" description="Disordered" evidence="3">
    <location>
        <begin position="209"/>
        <end position="310"/>
    </location>
</feature>
<accession>A0A0D1E6H6</accession>
<dbReference type="SUPFAM" id="SSF54427">
    <property type="entry name" value="NTF2-like"/>
    <property type="match status" value="1"/>
</dbReference>
<dbReference type="InterPro" id="IPR002075">
    <property type="entry name" value="NTF2_dom"/>
</dbReference>
<dbReference type="AlphaFoldDB" id="A0A0D1E6H6"/>
<name>A0A0D1E6H6_MYCMD</name>
<dbReference type="OrthoDB" id="339151at2759"/>
<dbReference type="PROSITE" id="PS50177">
    <property type="entry name" value="NTF2_DOMAIN"/>
    <property type="match status" value="1"/>
</dbReference>
<dbReference type="KEGG" id="uma:UMAG_01414"/>
<dbReference type="PANTHER" id="PTHR10693:SF20">
    <property type="entry name" value="AT27578P"/>
    <property type="match status" value="1"/>
</dbReference>
<dbReference type="GO" id="GO:0010494">
    <property type="term" value="C:cytoplasmic stress granule"/>
    <property type="evidence" value="ECO:0000318"/>
    <property type="project" value="GO_Central"/>
</dbReference>
<dbReference type="eggNOG" id="KOG0116">
    <property type="taxonomic scope" value="Eukaryota"/>
</dbReference>
<evidence type="ECO:0000259" key="5">
    <source>
        <dbReference type="PROSITE" id="PS50177"/>
    </source>
</evidence>
<feature type="compositionally biased region" description="Basic and acidic residues" evidence="3">
    <location>
        <begin position="289"/>
        <end position="298"/>
    </location>
</feature>
<feature type="domain" description="NTF2" evidence="5">
    <location>
        <begin position="46"/>
        <end position="162"/>
    </location>
</feature>
<keyword evidence="7" id="KW-1185">Reference proteome</keyword>
<feature type="compositionally biased region" description="Pro residues" evidence="3">
    <location>
        <begin position="328"/>
        <end position="340"/>
    </location>
</feature>
<feature type="compositionally biased region" description="Gly residues" evidence="3">
    <location>
        <begin position="483"/>
        <end position="510"/>
    </location>
</feature>
<gene>
    <name evidence="6" type="ORF">UMAG_01414</name>
</gene>
<evidence type="ECO:0000313" key="6">
    <source>
        <dbReference type="EMBL" id="KIS71519.1"/>
    </source>
</evidence>
<dbReference type="EMBL" id="CM003141">
    <property type="protein sequence ID" value="KIS71519.1"/>
    <property type="molecule type" value="Genomic_DNA"/>
</dbReference>
<dbReference type="Gene3D" id="3.30.70.330">
    <property type="match status" value="1"/>
</dbReference>
<dbReference type="Pfam" id="PF02136">
    <property type="entry name" value="NTF2"/>
    <property type="match status" value="1"/>
</dbReference>
<dbReference type="FunFam" id="3.10.450.50:FF:000003">
    <property type="entry name" value="Nuclear transport factor 2 family protein"/>
    <property type="match status" value="1"/>
</dbReference>
<feature type="region of interest" description="Disordered" evidence="3">
    <location>
        <begin position="324"/>
        <end position="343"/>
    </location>
</feature>
<dbReference type="InterPro" id="IPR000504">
    <property type="entry name" value="RRM_dom"/>
</dbReference>
<keyword evidence="1 2" id="KW-0694">RNA-binding</keyword>
<organism evidence="6 7">
    <name type="scientific">Mycosarcoma maydis</name>
    <name type="common">Corn smut fungus</name>
    <name type="synonym">Ustilago maydis</name>
    <dbReference type="NCBI Taxonomy" id="5270"/>
    <lineage>
        <taxon>Eukaryota</taxon>
        <taxon>Fungi</taxon>
        <taxon>Dikarya</taxon>
        <taxon>Basidiomycota</taxon>
        <taxon>Ustilaginomycotina</taxon>
        <taxon>Ustilaginomycetes</taxon>
        <taxon>Ustilaginales</taxon>
        <taxon>Ustilaginaceae</taxon>
        <taxon>Mycosarcoma</taxon>
    </lineage>
</organism>
<dbReference type="OMA" id="RPRGNAY"/>
<dbReference type="InterPro" id="IPR039539">
    <property type="entry name" value="Ras_GTPase_bind_prot"/>
</dbReference>
<feature type="compositionally biased region" description="Low complexity" evidence="3">
    <location>
        <begin position="511"/>
        <end position="523"/>
    </location>
</feature>
<evidence type="ECO:0000256" key="1">
    <source>
        <dbReference type="ARBA" id="ARBA00022884"/>
    </source>
</evidence>
<dbReference type="STRING" id="237631.A0A0D1E6H6"/>
<feature type="compositionally biased region" description="Low complexity" evidence="3">
    <location>
        <begin position="247"/>
        <end position="259"/>
    </location>
</feature>
<dbReference type="InterPro" id="IPR035979">
    <property type="entry name" value="RBD_domain_sf"/>
</dbReference>
<dbReference type="GO" id="GO:0034063">
    <property type="term" value="P:stress granule assembly"/>
    <property type="evidence" value="ECO:0000318"/>
    <property type="project" value="GO_Central"/>
</dbReference>
<dbReference type="InterPro" id="IPR018222">
    <property type="entry name" value="Nuclear_transport_factor_2_euk"/>
</dbReference>
<feature type="domain" description="RRM" evidence="4">
    <location>
        <begin position="405"/>
        <end position="479"/>
    </location>
</feature>
<dbReference type="PANTHER" id="PTHR10693">
    <property type="entry name" value="RAS GTPASE-ACTIVATING PROTEIN-BINDING PROTEIN"/>
    <property type="match status" value="1"/>
</dbReference>
<dbReference type="SMART" id="SM00360">
    <property type="entry name" value="RRM"/>
    <property type="match status" value="1"/>
</dbReference>
<dbReference type="PROSITE" id="PS50102">
    <property type="entry name" value="RRM"/>
    <property type="match status" value="1"/>
</dbReference>
<dbReference type="InterPro" id="IPR012677">
    <property type="entry name" value="Nucleotide-bd_a/b_plait_sf"/>
</dbReference>